<dbReference type="Pfam" id="PF03918">
    <property type="entry name" value="CcmH"/>
    <property type="match status" value="1"/>
</dbReference>
<evidence type="ECO:0000259" key="9">
    <source>
        <dbReference type="Pfam" id="PF03918"/>
    </source>
</evidence>
<keyword evidence="7" id="KW-0472">Membrane</keyword>
<keyword evidence="7" id="KW-0812">Transmembrane</keyword>
<dbReference type="RefSeq" id="WP_233388934.1">
    <property type="nucleotide sequence ID" value="NZ_JAJTWT010000001.1"/>
</dbReference>
<dbReference type="CDD" id="cd16378">
    <property type="entry name" value="CcmH_N"/>
    <property type="match status" value="1"/>
</dbReference>
<keyword evidence="5" id="KW-0201">Cytochrome c-type biogenesis</keyword>
<comment type="function">
    <text evidence="7">Possible subunit of a heme lyase.</text>
</comment>
<dbReference type="EMBL" id="JAJTWT010000001">
    <property type="protein sequence ID" value="MCE4536026.1"/>
    <property type="molecule type" value="Genomic_DNA"/>
</dbReference>
<feature type="transmembrane region" description="Helical" evidence="7">
    <location>
        <begin position="120"/>
        <end position="141"/>
    </location>
</feature>
<dbReference type="Gene3D" id="1.10.8.640">
    <property type="entry name" value="Cytochrome C biogenesis protein"/>
    <property type="match status" value="1"/>
</dbReference>
<dbReference type="InterPro" id="IPR038297">
    <property type="entry name" value="CcmH/CycL/NrfF/Ccl2_sf"/>
</dbReference>
<evidence type="ECO:0000256" key="4">
    <source>
        <dbReference type="ARBA" id="ARBA00022729"/>
    </source>
</evidence>
<organism evidence="10 11">
    <name type="scientific">Pelomonas caseinilytica</name>
    <dbReference type="NCBI Taxonomy" id="2906763"/>
    <lineage>
        <taxon>Bacteria</taxon>
        <taxon>Pseudomonadati</taxon>
        <taxon>Pseudomonadota</taxon>
        <taxon>Betaproteobacteria</taxon>
        <taxon>Burkholderiales</taxon>
        <taxon>Sphaerotilaceae</taxon>
        <taxon>Roseateles</taxon>
    </lineage>
</organism>
<evidence type="ECO:0000256" key="1">
    <source>
        <dbReference type="ARBA" id="ARBA00010342"/>
    </source>
</evidence>
<keyword evidence="11" id="KW-1185">Reference proteome</keyword>
<keyword evidence="3 7" id="KW-0479">Metal-binding</keyword>
<feature type="region of interest" description="Disordered" evidence="8">
    <location>
        <begin position="149"/>
        <end position="168"/>
    </location>
</feature>
<protein>
    <recommendedName>
        <fullName evidence="7">Cytochrome c-type biogenesis protein</fullName>
    </recommendedName>
</protein>
<gene>
    <name evidence="10" type="ORF">LXT12_01970</name>
</gene>
<evidence type="ECO:0000313" key="11">
    <source>
        <dbReference type="Proteomes" id="UP001201463"/>
    </source>
</evidence>
<proteinExistence type="inferred from homology"/>
<feature type="signal peptide" evidence="7">
    <location>
        <begin position="1"/>
        <end position="30"/>
    </location>
</feature>
<comment type="caution">
    <text evidence="10">The sequence shown here is derived from an EMBL/GenBank/DDBJ whole genome shotgun (WGS) entry which is preliminary data.</text>
</comment>
<feature type="chain" id="PRO_5044952355" description="Cytochrome c-type biogenesis protein" evidence="7">
    <location>
        <begin position="31"/>
        <end position="168"/>
    </location>
</feature>
<keyword evidence="7" id="KW-1133">Transmembrane helix</keyword>
<evidence type="ECO:0000313" key="10">
    <source>
        <dbReference type="EMBL" id="MCE4536026.1"/>
    </source>
</evidence>
<evidence type="ECO:0000256" key="6">
    <source>
        <dbReference type="ARBA" id="ARBA00023004"/>
    </source>
</evidence>
<dbReference type="Proteomes" id="UP001201463">
    <property type="component" value="Unassembled WGS sequence"/>
</dbReference>
<evidence type="ECO:0000256" key="5">
    <source>
        <dbReference type="ARBA" id="ARBA00022748"/>
    </source>
</evidence>
<keyword evidence="2 7" id="KW-0349">Heme</keyword>
<dbReference type="InterPro" id="IPR051263">
    <property type="entry name" value="C-type_cytochrome_biogenesis"/>
</dbReference>
<evidence type="ECO:0000256" key="3">
    <source>
        <dbReference type="ARBA" id="ARBA00022723"/>
    </source>
</evidence>
<accession>A0ABS8XB33</accession>
<keyword evidence="4 7" id="KW-0732">Signal</keyword>
<keyword evidence="6 7" id="KW-0408">Iron</keyword>
<comment type="similarity">
    <text evidence="1 7">Belongs to the CcmH/CycL/Ccl2/NrfF family.</text>
</comment>
<sequence>MKAAITGRQALWLRAAVVALLALASLVLQARAQAQTQEAQPTADDPALEARMLALTAELRCLVCQNQTVADSHAALAVDLRNQVREMLRKGASDDEVMRYMTDRYGDFVRYRPPLQGRTALLWAGPAVLALGGLAGLLWHLRRRQQWAESDFEPDPETPETSEDAHVG</sequence>
<dbReference type="PANTHER" id="PTHR47870:SF1">
    <property type="entry name" value="CYTOCHROME C-TYPE BIOGENESIS PROTEIN CCMH"/>
    <property type="match status" value="1"/>
</dbReference>
<reference evidence="10 11" key="1">
    <citation type="submission" date="2021-12" db="EMBL/GenBank/DDBJ databases">
        <title>Genome seq of p7.</title>
        <authorList>
            <person name="Seo T."/>
        </authorList>
    </citation>
    <scope>NUCLEOTIDE SEQUENCE [LARGE SCALE GENOMIC DNA]</scope>
    <source>
        <strain evidence="10 11">P7</strain>
    </source>
</reference>
<name>A0ABS8XB33_9BURK</name>
<dbReference type="PANTHER" id="PTHR47870">
    <property type="entry name" value="CYTOCHROME C-TYPE BIOGENESIS PROTEIN CCMH"/>
    <property type="match status" value="1"/>
</dbReference>
<evidence type="ECO:0000256" key="2">
    <source>
        <dbReference type="ARBA" id="ARBA00022617"/>
    </source>
</evidence>
<evidence type="ECO:0000256" key="7">
    <source>
        <dbReference type="RuleBase" id="RU364112"/>
    </source>
</evidence>
<feature type="domain" description="CcmH/CycL/Ccl2/NrfF N-terminal" evidence="9">
    <location>
        <begin position="26"/>
        <end position="151"/>
    </location>
</feature>
<evidence type="ECO:0000256" key="8">
    <source>
        <dbReference type="SAM" id="MobiDB-lite"/>
    </source>
</evidence>
<dbReference type="InterPro" id="IPR005616">
    <property type="entry name" value="CcmH/CycL/Ccl2/NrfF_N"/>
</dbReference>
<feature type="compositionally biased region" description="Acidic residues" evidence="8">
    <location>
        <begin position="150"/>
        <end position="162"/>
    </location>
</feature>